<dbReference type="Gene3D" id="2.40.170.20">
    <property type="entry name" value="TonB-dependent receptor, beta-barrel domain"/>
    <property type="match status" value="1"/>
</dbReference>
<gene>
    <name evidence="12" type="ORF">C5O25_09990</name>
</gene>
<dbReference type="InterPro" id="IPR039426">
    <property type="entry name" value="TonB-dep_rcpt-like"/>
</dbReference>
<dbReference type="InterPro" id="IPR000531">
    <property type="entry name" value="Beta-barrel_TonB"/>
</dbReference>
<evidence type="ECO:0000256" key="7">
    <source>
        <dbReference type="ARBA" id="ARBA00023237"/>
    </source>
</evidence>
<dbReference type="GeneID" id="93423777"/>
<dbReference type="InterPro" id="IPR036942">
    <property type="entry name" value="Beta-barrel_TonB_sf"/>
</dbReference>
<dbReference type="RefSeq" id="WP_107036599.1">
    <property type="nucleotide sequence ID" value="NZ_CP098825.1"/>
</dbReference>
<sequence length="989" mass="109792">MDKAIGNVELRSWLLGILFSILLIPVSAYAQTQRTVTGTVIDETGEPLIGATVKVVGESIGASTDIDGHYTLKVPATAKQLAFSYVGYDNLVVDITSDVIDVTMKPNSEVLDEVVVIGYGVRKKDDLTGSVSTVGEKDFNKGMISSPEELVNGKIAGVQIVNGGGSPTSGSTIRVRGGASLNASNDPLIVLDGVPMEVGGSVTGSGNFLSLINPNDIESMTILKDASSTAIYGSRASNGVIIITTKKGKGDGIKVSYQTTNSLSTKTKTSDMLSTDEFIGIVNEMGTDRQKSLLGNSRTNWNDYIYQTAFGTDNNLSVSGRAAHWLPFRVSAGAYYQDGILKTDNAKRFTGNLNLTPSFFRDELRFQFSLKGTYSKNRFADTGAIWGGATLNPTIPVYSGNDAFGGYNEAIDQNGIPVTGALANALGRLEQYNSTSDVYRVIGNIDVDWNIRWVKGLRLHATGGYDWSKGEGKIVVPKEAISYYTTGGRDYKYGPQKNYNRLLTVYANYNRDFDAINSNIDATFGYDYQYWKYTTPFYAVLNADGVQQSTSAATDQRHSLISYYGRLNYTFMNRYLLTATVRRDGSSRFSKDNRWGTFPSVALAWRISQENFFEPLRGWVNDLKLRASYGVTGQQDGITNYGYIPVYTPGLDGAQYLFGGNPVYTYRPEAYNPDLKWETTKSWNYGIDLALLENRFTFSADFYTRKTENLLATVPVPAGTNFDKLMLENVGNVDSKGLELALTAHLIDNKDWSWNVTANAAWQRVRIKNLTLTPGAPSPDTEVGPWIDAYQMQVFSTDYAPYSFYLYKQLYDQETGRPIEGLYADLDGDGQITNNDRYHCHSPAPDWILGLSTSLRYKKWTLSTSLRANIGGYIFNGMAMNTGAWETMSYNDYQLNNLNRSFLDTRFQRRQFLSDYYLENASFLKMDNLQLMYDFGQVYKSLNLHVSAMVQNVFTVTKYKGVDPETGNGVDTAVYPRPRTYSVTFGLNF</sequence>
<accession>A0A2V1IUQ6</accession>
<keyword evidence="13" id="KW-1185">Reference proteome</keyword>
<dbReference type="Proteomes" id="UP000244925">
    <property type="component" value="Unassembled WGS sequence"/>
</dbReference>
<dbReference type="NCBIfam" id="TIGR04057">
    <property type="entry name" value="SusC_RagA_signa"/>
    <property type="match status" value="1"/>
</dbReference>
<comment type="subcellular location">
    <subcellularLocation>
        <location evidence="1 8">Cell outer membrane</location>
        <topology evidence="1 8">Multi-pass membrane protein</topology>
    </subcellularLocation>
</comment>
<dbReference type="Pfam" id="PF07715">
    <property type="entry name" value="Plug"/>
    <property type="match status" value="1"/>
</dbReference>
<dbReference type="Pfam" id="PF00593">
    <property type="entry name" value="TonB_dep_Rec_b-barrel"/>
    <property type="match status" value="1"/>
</dbReference>
<name>A0A2V1IUQ6_9BACT</name>
<reference evidence="13" key="1">
    <citation type="submission" date="2018-02" db="EMBL/GenBank/DDBJ databases">
        <authorList>
            <person name="Clavel T."/>
            <person name="Strowig T."/>
        </authorList>
    </citation>
    <scope>NUCLEOTIDE SEQUENCE [LARGE SCALE GENOMIC DNA]</scope>
    <source>
        <strain evidence="13">DSM 100764</strain>
    </source>
</reference>
<evidence type="ECO:0000259" key="10">
    <source>
        <dbReference type="Pfam" id="PF00593"/>
    </source>
</evidence>
<dbReference type="GO" id="GO:0009279">
    <property type="term" value="C:cell outer membrane"/>
    <property type="evidence" value="ECO:0007669"/>
    <property type="project" value="UniProtKB-SubCell"/>
</dbReference>
<dbReference type="SUPFAM" id="SSF49464">
    <property type="entry name" value="Carboxypeptidase regulatory domain-like"/>
    <property type="match status" value="1"/>
</dbReference>
<feature type="domain" description="TonB-dependent receptor-like beta-barrel" evidence="10">
    <location>
        <begin position="401"/>
        <end position="863"/>
    </location>
</feature>
<protein>
    <submittedName>
        <fullName evidence="12">TonB-dependent receptor</fullName>
    </submittedName>
</protein>
<dbReference type="AlphaFoldDB" id="A0A2V1IUQ6"/>
<keyword evidence="6 8" id="KW-0472">Membrane</keyword>
<evidence type="ECO:0000256" key="5">
    <source>
        <dbReference type="ARBA" id="ARBA00023077"/>
    </source>
</evidence>
<keyword evidence="3 8" id="KW-1134">Transmembrane beta strand</keyword>
<evidence type="ECO:0000256" key="6">
    <source>
        <dbReference type="ARBA" id="ARBA00023136"/>
    </source>
</evidence>
<comment type="caution">
    <text evidence="12">The sequence shown here is derived from an EMBL/GenBank/DDBJ whole genome shotgun (WGS) entry which is preliminary data.</text>
</comment>
<dbReference type="PROSITE" id="PS52016">
    <property type="entry name" value="TONB_DEPENDENT_REC_3"/>
    <property type="match status" value="1"/>
</dbReference>
<dbReference type="NCBIfam" id="TIGR04056">
    <property type="entry name" value="OMP_RagA_SusC"/>
    <property type="match status" value="1"/>
</dbReference>
<evidence type="ECO:0000313" key="13">
    <source>
        <dbReference type="Proteomes" id="UP000244925"/>
    </source>
</evidence>
<dbReference type="SUPFAM" id="SSF56935">
    <property type="entry name" value="Porins"/>
    <property type="match status" value="1"/>
</dbReference>
<dbReference type="InterPro" id="IPR012910">
    <property type="entry name" value="Plug_dom"/>
</dbReference>
<evidence type="ECO:0000256" key="8">
    <source>
        <dbReference type="PROSITE-ProRule" id="PRU01360"/>
    </source>
</evidence>
<dbReference type="Pfam" id="PF13715">
    <property type="entry name" value="CarbopepD_reg_2"/>
    <property type="match status" value="1"/>
</dbReference>
<evidence type="ECO:0000313" key="12">
    <source>
        <dbReference type="EMBL" id="PWB06594.1"/>
    </source>
</evidence>
<dbReference type="InterPro" id="IPR037066">
    <property type="entry name" value="Plug_dom_sf"/>
</dbReference>
<dbReference type="InterPro" id="IPR023997">
    <property type="entry name" value="TonB-dep_OMP_SusC/RagA_CS"/>
</dbReference>
<evidence type="ECO:0000256" key="3">
    <source>
        <dbReference type="ARBA" id="ARBA00022452"/>
    </source>
</evidence>
<dbReference type="EMBL" id="PUBV01000022">
    <property type="protein sequence ID" value="PWB06594.1"/>
    <property type="molecule type" value="Genomic_DNA"/>
</dbReference>
<keyword evidence="7 8" id="KW-0998">Cell outer membrane</keyword>
<keyword evidence="2 8" id="KW-0813">Transport</keyword>
<comment type="similarity">
    <text evidence="8 9">Belongs to the TonB-dependent receptor family.</text>
</comment>
<organism evidence="12 13">
    <name type="scientific">Paramuribaculum intestinale</name>
    <dbReference type="NCBI Taxonomy" id="2094151"/>
    <lineage>
        <taxon>Bacteria</taxon>
        <taxon>Pseudomonadati</taxon>
        <taxon>Bacteroidota</taxon>
        <taxon>Bacteroidia</taxon>
        <taxon>Bacteroidales</taxon>
        <taxon>Muribaculaceae</taxon>
        <taxon>Paramuribaculum</taxon>
    </lineage>
</organism>
<evidence type="ECO:0000256" key="4">
    <source>
        <dbReference type="ARBA" id="ARBA00022692"/>
    </source>
</evidence>
<keyword evidence="4 8" id="KW-0812">Transmembrane</keyword>
<keyword evidence="12" id="KW-0675">Receptor</keyword>
<evidence type="ECO:0000256" key="2">
    <source>
        <dbReference type="ARBA" id="ARBA00022448"/>
    </source>
</evidence>
<dbReference type="InterPro" id="IPR008969">
    <property type="entry name" value="CarboxyPept-like_regulatory"/>
</dbReference>
<dbReference type="Gene3D" id="2.60.40.1120">
    <property type="entry name" value="Carboxypeptidase-like, regulatory domain"/>
    <property type="match status" value="1"/>
</dbReference>
<evidence type="ECO:0000256" key="9">
    <source>
        <dbReference type="RuleBase" id="RU003357"/>
    </source>
</evidence>
<proteinExistence type="inferred from homology"/>
<keyword evidence="5 9" id="KW-0798">TonB box</keyword>
<dbReference type="InterPro" id="IPR023996">
    <property type="entry name" value="TonB-dep_OMP_SusC/RagA"/>
</dbReference>
<evidence type="ECO:0000256" key="1">
    <source>
        <dbReference type="ARBA" id="ARBA00004571"/>
    </source>
</evidence>
<dbReference type="Gene3D" id="2.170.130.10">
    <property type="entry name" value="TonB-dependent receptor, plug domain"/>
    <property type="match status" value="1"/>
</dbReference>
<evidence type="ECO:0000259" key="11">
    <source>
        <dbReference type="Pfam" id="PF07715"/>
    </source>
</evidence>
<feature type="domain" description="TonB-dependent receptor plug" evidence="11">
    <location>
        <begin position="124"/>
        <end position="240"/>
    </location>
</feature>